<dbReference type="InterPro" id="IPR046841">
    <property type="entry name" value="SpoIVA_middle"/>
</dbReference>
<keyword evidence="1" id="KW-0378">Hydrolase</keyword>
<protein>
    <recommendedName>
        <fullName evidence="1">Stage IV sporulation protein A</fullName>
        <ecNumber evidence="1">3.6.1.-</ecNumber>
    </recommendedName>
    <alternativeName>
        <fullName evidence="1">Coat morphogenetic protein SpoIVA</fullName>
    </alternativeName>
</protein>
<evidence type="ECO:0000256" key="1">
    <source>
        <dbReference type="PIRNR" id="PIRNR007466"/>
    </source>
</evidence>
<dbReference type="Pfam" id="PF09547">
    <property type="entry name" value="SpoIVA_ATPase"/>
    <property type="match status" value="1"/>
</dbReference>
<dbReference type="STRING" id="36842.SAMN02194393_04696"/>
<dbReference type="InterPro" id="IPR027417">
    <property type="entry name" value="P-loop_NTPase"/>
</dbReference>
<dbReference type="InterPro" id="IPR046842">
    <property type="entry name" value="SpoIVA_ATPase"/>
</dbReference>
<dbReference type="OrthoDB" id="9761464at2"/>
<dbReference type="RefSeq" id="WP_079495184.1">
    <property type="nucleotide sequence ID" value="NZ_FUZT01000015.1"/>
</dbReference>
<dbReference type="PIRSF" id="PIRSF007466">
    <property type="entry name" value="SpoIVA"/>
    <property type="match status" value="1"/>
</dbReference>
<dbReference type="Pfam" id="PF20438">
    <property type="entry name" value="SpoIVA_middle"/>
    <property type="match status" value="1"/>
</dbReference>
<dbReference type="Gene3D" id="3.40.50.300">
    <property type="entry name" value="P-loop containing nucleotide triphosphate hydrolases"/>
    <property type="match status" value="1"/>
</dbReference>
<dbReference type="GO" id="GO:0005524">
    <property type="term" value="F:ATP binding"/>
    <property type="evidence" value="ECO:0007669"/>
    <property type="project" value="UniProtKB-KW"/>
</dbReference>
<feature type="domain" description="Sporulation stage IV protein A C-terminal" evidence="4">
    <location>
        <begin position="419"/>
        <end position="494"/>
    </location>
</feature>
<dbReference type="AlphaFoldDB" id="A0A1T5MGY7"/>
<gene>
    <name evidence="5" type="ORF">SAMN02194393_04696</name>
</gene>
<accession>A0A1T5MGY7</accession>
<keyword evidence="1" id="KW-0749">Sporulation</keyword>
<evidence type="ECO:0000259" key="3">
    <source>
        <dbReference type="Pfam" id="PF20438"/>
    </source>
</evidence>
<feature type="domain" description="Stage IV sporulation protein A ATPase" evidence="2">
    <location>
        <begin position="1"/>
        <end position="237"/>
    </location>
</feature>
<dbReference type="GO" id="GO:0005737">
    <property type="term" value="C:cytoplasm"/>
    <property type="evidence" value="ECO:0007669"/>
    <property type="project" value="UniProtKB-SubCell"/>
</dbReference>
<dbReference type="GO" id="GO:0030435">
    <property type="term" value="P:sporulation resulting in formation of a cellular spore"/>
    <property type="evidence" value="ECO:0007669"/>
    <property type="project" value="UniProtKB-KW"/>
</dbReference>
<evidence type="ECO:0000313" key="6">
    <source>
        <dbReference type="Proteomes" id="UP000190285"/>
    </source>
</evidence>
<dbReference type="InterPro" id="IPR014201">
    <property type="entry name" value="Spore_IV_A"/>
</dbReference>
<comment type="catalytic activity">
    <reaction evidence="1">
        <text>ATP + H2O = ADP + phosphate + H(+)</text>
        <dbReference type="Rhea" id="RHEA:13065"/>
        <dbReference type="ChEBI" id="CHEBI:15377"/>
        <dbReference type="ChEBI" id="CHEBI:15378"/>
        <dbReference type="ChEBI" id="CHEBI:30616"/>
        <dbReference type="ChEBI" id="CHEBI:43474"/>
        <dbReference type="ChEBI" id="CHEBI:456216"/>
    </reaction>
</comment>
<dbReference type="Pfam" id="PF20439">
    <property type="entry name" value="SpoIVA_C"/>
    <property type="match status" value="1"/>
</dbReference>
<sequence>MERFDIYKDISERTQGDIYIGVVGPVRTGKSTFIKRFMDLLVIPNIENVYRKERTKDELPQSGAGKTIMTTEPKFVPNEAIEIVLKENAKFKVRMIDCVGYLVRGAIGHEEEGIPRMVMTPWFENEIPFEEAAEIGTKKVITDHSTIGLMVTTDGSITDINRDDYVESEERVVRELKELKKPFVILLNSVNPDSEEAVNLRGQLEEKYDVPVIPLNCARMEEEDINTVLQKILFEFPVREININLPKWIEGLDPDHWLKNQILFTIKSAINDTDKIKDIDNLAYKFENENVDVLAGAEISNIDLGKGIANVQMDTKEGLFYDILQELTGYKIEGDHQLLSLMKSFSKAKKEYDRVEEALNSAKNLGYGVVPPALEELELDEPEIFKQGGRFGVKLKANAPSLHLIRADITTEVSPLVGTEKQSEDLLSYMMKEFETDPGKIWETNMFGKSLHDLVKEQLQTKLFMMPDDVRFKLQKTLQKIIDEGSKNLICIII</sequence>
<dbReference type="GO" id="GO:0016887">
    <property type="term" value="F:ATP hydrolysis activity"/>
    <property type="evidence" value="ECO:0007669"/>
    <property type="project" value="InterPro"/>
</dbReference>
<evidence type="ECO:0000259" key="2">
    <source>
        <dbReference type="Pfam" id="PF09547"/>
    </source>
</evidence>
<keyword evidence="1" id="KW-0547">Nucleotide-binding</keyword>
<dbReference type="EMBL" id="FUZT01000015">
    <property type="protein sequence ID" value="SKC87333.1"/>
    <property type="molecule type" value="Genomic_DNA"/>
</dbReference>
<comment type="subcellular location">
    <subcellularLocation>
        <location evidence="1">Cytoplasm</location>
    </subcellularLocation>
</comment>
<evidence type="ECO:0000259" key="4">
    <source>
        <dbReference type="Pfam" id="PF20439"/>
    </source>
</evidence>
<proteinExistence type="predicted"/>
<dbReference type="SUPFAM" id="SSF52540">
    <property type="entry name" value="P-loop containing nucleoside triphosphate hydrolases"/>
    <property type="match status" value="1"/>
</dbReference>
<keyword evidence="6" id="KW-1185">Reference proteome</keyword>
<dbReference type="InterPro" id="IPR046840">
    <property type="entry name" value="SpoIVA_C"/>
</dbReference>
<name>A0A1T5MGY7_9FIRM</name>
<keyword evidence="1" id="KW-0963">Cytoplasm</keyword>
<keyword evidence="1" id="KW-0067">ATP-binding</keyword>
<evidence type="ECO:0000313" key="5">
    <source>
        <dbReference type="EMBL" id="SKC87333.1"/>
    </source>
</evidence>
<feature type="domain" description="Stage IV sporulation protein A middle" evidence="3">
    <location>
        <begin position="238"/>
        <end position="418"/>
    </location>
</feature>
<dbReference type="NCBIfam" id="TIGR02836">
    <property type="entry name" value="spore_IV_A"/>
    <property type="match status" value="1"/>
</dbReference>
<comment type="function">
    <text evidence="1">ATPase. Has a role at an early stage in the morphogenesis of the spore coat.</text>
</comment>
<dbReference type="Proteomes" id="UP000190285">
    <property type="component" value="Unassembled WGS sequence"/>
</dbReference>
<dbReference type="EC" id="3.6.1.-" evidence="1"/>
<organism evidence="5 6">
    <name type="scientific">Maledivibacter halophilus</name>
    <dbReference type="NCBI Taxonomy" id="36842"/>
    <lineage>
        <taxon>Bacteria</taxon>
        <taxon>Bacillati</taxon>
        <taxon>Bacillota</taxon>
        <taxon>Clostridia</taxon>
        <taxon>Peptostreptococcales</taxon>
        <taxon>Caminicellaceae</taxon>
        <taxon>Maledivibacter</taxon>
    </lineage>
</organism>
<reference evidence="5 6" key="1">
    <citation type="submission" date="2017-02" db="EMBL/GenBank/DDBJ databases">
        <authorList>
            <person name="Peterson S.W."/>
        </authorList>
    </citation>
    <scope>NUCLEOTIDE SEQUENCE [LARGE SCALE GENOMIC DNA]</scope>
    <source>
        <strain evidence="5 6">M1</strain>
    </source>
</reference>